<comment type="caution">
    <text evidence="3">The sequence shown here is derived from an EMBL/GenBank/DDBJ whole genome shotgun (WGS) entry which is preliminary data.</text>
</comment>
<feature type="region of interest" description="Disordered" evidence="1">
    <location>
        <begin position="34"/>
        <end position="60"/>
    </location>
</feature>
<keyword evidence="4" id="KW-1185">Reference proteome</keyword>
<organism evidence="3 4">
    <name type="scientific">Amphibalanus amphitrite</name>
    <name type="common">Striped barnacle</name>
    <name type="synonym">Balanus amphitrite</name>
    <dbReference type="NCBI Taxonomy" id="1232801"/>
    <lineage>
        <taxon>Eukaryota</taxon>
        <taxon>Metazoa</taxon>
        <taxon>Ecdysozoa</taxon>
        <taxon>Arthropoda</taxon>
        <taxon>Crustacea</taxon>
        <taxon>Multicrustacea</taxon>
        <taxon>Cirripedia</taxon>
        <taxon>Thoracica</taxon>
        <taxon>Thoracicalcarea</taxon>
        <taxon>Balanomorpha</taxon>
        <taxon>Balanoidea</taxon>
        <taxon>Balanidae</taxon>
        <taxon>Amphibalaninae</taxon>
        <taxon>Amphibalanus</taxon>
    </lineage>
</organism>
<dbReference type="EMBL" id="VIIS01001845">
    <property type="protein sequence ID" value="KAF0291988.1"/>
    <property type="molecule type" value="Genomic_DNA"/>
</dbReference>
<feature type="compositionally biased region" description="Basic residues" evidence="1">
    <location>
        <begin position="34"/>
        <end position="44"/>
    </location>
</feature>
<dbReference type="Pfam" id="PF21787">
    <property type="entry name" value="TNP-like_RNaseH_N"/>
    <property type="match status" value="1"/>
</dbReference>
<evidence type="ECO:0000256" key="1">
    <source>
        <dbReference type="SAM" id="MobiDB-lite"/>
    </source>
</evidence>
<proteinExistence type="predicted"/>
<accession>A0A6A4VP08</accession>
<dbReference type="AlphaFoldDB" id="A0A6A4VP08"/>
<evidence type="ECO:0000259" key="2">
    <source>
        <dbReference type="Pfam" id="PF21787"/>
    </source>
</evidence>
<protein>
    <submittedName>
        <fullName evidence="3">Transposable element P transposase</fullName>
    </submittedName>
</protein>
<dbReference type="InterPro" id="IPR048365">
    <property type="entry name" value="TNP-like_RNaseH_N"/>
</dbReference>
<evidence type="ECO:0000313" key="4">
    <source>
        <dbReference type="Proteomes" id="UP000440578"/>
    </source>
</evidence>
<name>A0A6A4VP08_AMPAM</name>
<dbReference type="Proteomes" id="UP000440578">
    <property type="component" value="Unassembled WGS sequence"/>
</dbReference>
<feature type="domain" description="Transposable element P transposase-like RNase H" evidence="2">
    <location>
        <begin position="150"/>
        <end position="265"/>
    </location>
</feature>
<reference evidence="3 4" key="1">
    <citation type="submission" date="2019-07" db="EMBL/GenBank/DDBJ databases">
        <title>Draft genome assembly of a fouling barnacle, Amphibalanus amphitrite (Darwin, 1854): The first reference genome for Thecostraca.</title>
        <authorList>
            <person name="Kim W."/>
        </authorList>
    </citation>
    <scope>NUCLEOTIDE SEQUENCE [LARGE SCALE GENOMIC DNA]</scope>
    <source>
        <strain evidence="3">SNU_AA5</strain>
        <tissue evidence="3">Soma without cirri and trophi</tissue>
    </source>
</reference>
<sequence length="294" mass="33095">MMRDAALKLEQRKAELEAKEAELEAKEAHLTRRKNALKTHHRRLQQTTSRAKQRAKRLREQNKVLRTRNAVLKASSSHASALAEAGPLTAAQRRALVSGKRVRWSDKDVGTALGLRILSRRAYIYVKECMRIPLPSFTTLSEWTRDFRMTPGLMEPALAVLEATVTDLSDMDKLCVLAFDDVSLDGRVCYDQARDVILEASKMQLVMVRGLTAAWKQPIAYDFDTNMAPNTLNDIIFRLEKIGLKVMAAVSDMASPNESLWTKLGITSAFGDGPLRTWFSNPVDPLRYVLVIII</sequence>
<evidence type="ECO:0000313" key="3">
    <source>
        <dbReference type="EMBL" id="KAF0291988.1"/>
    </source>
</evidence>
<gene>
    <name evidence="3" type="primary">T_22</name>
    <name evidence="3" type="ORF">FJT64_009929</name>
</gene>